<organism evidence="2 3">
    <name type="scientific">Datura stramonium</name>
    <name type="common">Jimsonweed</name>
    <name type="synonym">Common thornapple</name>
    <dbReference type="NCBI Taxonomy" id="4076"/>
    <lineage>
        <taxon>Eukaryota</taxon>
        <taxon>Viridiplantae</taxon>
        <taxon>Streptophyta</taxon>
        <taxon>Embryophyta</taxon>
        <taxon>Tracheophyta</taxon>
        <taxon>Spermatophyta</taxon>
        <taxon>Magnoliopsida</taxon>
        <taxon>eudicotyledons</taxon>
        <taxon>Gunneridae</taxon>
        <taxon>Pentapetalae</taxon>
        <taxon>asterids</taxon>
        <taxon>lamiids</taxon>
        <taxon>Solanales</taxon>
        <taxon>Solanaceae</taxon>
        <taxon>Solanoideae</taxon>
        <taxon>Datureae</taxon>
        <taxon>Datura</taxon>
    </lineage>
</organism>
<evidence type="ECO:0000256" key="1">
    <source>
        <dbReference type="SAM" id="MobiDB-lite"/>
    </source>
</evidence>
<reference evidence="2 3" key="1">
    <citation type="journal article" date="2021" name="BMC Genomics">
        <title>Datura genome reveals duplications of psychoactive alkaloid biosynthetic genes and high mutation rate following tissue culture.</title>
        <authorList>
            <person name="Rajewski A."/>
            <person name="Carter-House D."/>
            <person name="Stajich J."/>
            <person name="Litt A."/>
        </authorList>
    </citation>
    <scope>NUCLEOTIDE SEQUENCE [LARGE SCALE GENOMIC DNA]</scope>
    <source>
        <strain evidence="2">AR-01</strain>
    </source>
</reference>
<comment type="caution">
    <text evidence="2">The sequence shown here is derived from an EMBL/GenBank/DDBJ whole genome shotgun (WGS) entry which is preliminary data.</text>
</comment>
<feature type="region of interest" description="Disordered" evidence="1">
    <location>
        <begin position="18"/>
        <end position="46"/>
    </location>
</feature>
<dbReference type="EMBL" id="JACEIK010008132">
    <property type="protein sequence ID" value="MCE3051059.1"/>
    <property type="molecule type" value="Genomic_DNA"/>
</dbReference>
<sequence length="132" mass="14439">MTSFENCGFGQNNVREGDEGGRCGDAASSWSNGATMSPTKRGRRSNGLMKHGRWWLEIDMGGKAMAWNNGERKRKVGRFYVGCDTSQGRSISEVGVTGGSCRRWRWAEREKRGCGHILGSVATGDGENEGDM</sequence>
<proteinExistence type="predicted"/>
<evidence type="ECO:0000313" key="3">
    <source>
        <dbReference type="Proteomes" id="UP000823775"/>
    </source>
</evidence>
<accession>A0ABS8WM51</accession>
<name>A0ABS8WM51_DATST</name>
<evidence type="ECO:0000313" key="2">
    <source>
        <dbReference type="EMBL" id="MCE3051059.1"/>
    </source>
</evidence>
<dbReference type="Proteomes" id="UP000823775">
    <property type="component" value="Unassembled WGS sequence"/>
</dbReference>
<feature type="compositionally biased region" description="Polar residues" evidence="1">
    <location>
        <begin position="28"/>
        <end position="38"/>
    </location>
</feature>
<gene>
    <name evidence="2" type="ORF">HAX54_048838</name>
</gene>
<protein>
    <submittedName>
        <fullName evidence="2">Uncharacterized protein</fullName>
    </submittedName>
</protein>
<keyword evidence="3" id="KW-1185">Reference proteome</keyword>